<dbReference type="Pfam" id="PF22920">
    <property type="entry name" value="UvrC_RNaseH"/>
    <property type="match status" value="1"/>
</dbReference>
<sequence>MTEFVASQNGITDRFLDTIPSQPGVYIMKDSEGAVLYVGKSRNLRSRVRQYFRKSGDTRYSIKFIQRYVKNIEFCLTETEKEALILENNLIKKMTPRYNVRLRDDKTFLHIRININEDFPALQLIRRPRNDKALYLGPYSSSRQIKEAIRHLQMLYPLRMCKDNVFRTRTRPCLNCQIRKCLGPCCGGVSREDYHAMLDEVIMILRGQKSTIIEKLKKDMEAASEAMEYEKAAHLRDKVLALEQSLERQDIVSNKWVNKDIIAMVYHDRSVSIHVLTVRNGRLEGSDNFIVPHHDLPEQDIQDSFIEQFYSDRHVPDTVVVESCGEDTDVLQDWLSEKAGRKIQVCAAGRGDNLRLLKMAQKSASQNLLVKKNTENDLSLLKKTFHLINIPRTMECYDISNFQGDAAVGAQVVFVDCKPAKKLYRRYSIKTVEGQNDFAMMAEVMSRRLCRAVEDRQFPDLCIIDGGKGQLAAAYACYTERKDKLPHIDFIALAKDRDGTEESAGEKVFLPNRRNPIYLKPNSEPAKLLDRIRDETHRFAITYHRKKMKKKRLTSEITGIPGLGKEREKLLRMYFGSLKSLKSATLEQLLLVNGIGPKLARSIYEYYHPEAR</sequence>
<dbReference type="InterPro" id="IPR035901">
    <property type="entry name" value="GIY-YIG_endonuc_sf"/>
</dbReference>
<protein>
    <recommendedName>
        <fullName evidence="7">UvrABC system protein C</fullName>
        <shortName evidence="7">Protein UvrC</shortName>
    </recommendedName>
    <alternativeName>
        <fullName evidence="7">Excinuclease ABC subunit C</fullName>
    </alternativeName>
</protein>
<dbReference type="PANTHER" id="PTHR30562">
    <property type="entry name" value="UVRC/OXIDOREDUCTASE"/>
    <property type="match status" value="1"/>
</dbReference>
<evidence type="ECO:0000259" key="9">
    <source>
        <dbReference type="PROSITE" id="PS50164"/>
    </source>
</evidence>
<evidence type="ECO:0000256" key="5">
    <source>
        <dbReference type="ARBA" id="ARBA00023204"/>
    </source>
</evidence>
<keyword evidence="6 7" id="KW-0742">SOS response</keyword>
<dbReference type="FunFam" id="3.40.1440.10:FF:000001">
    <property type="entry name" value="UvrABC system protein C"/>
    <property type="match status" value="1"/>
</dbReference>
<dbReference type="SMART" id="SM00278">
    <property type="entry name" value="HhH1"/>
    <property type="match status" value="2"/>
</dbReference>
<dbReference type="Pfam" id="PF08459">
    <property type="entry name" value="UvrC_RNaseH_dom"/>
    <property type="match status" value="1"/>
</dbReference>
<dbReference type="InterPro" id="IPR010994">
    <property type="entry name" value="RuvA_2-like"/>
</dbReference>
<evidence type="ECO:0000313" key="12">
    <source>
        <dbReference type="Proteomes" id="UP000266426"/>
    </source>
</evidence>
<dbReference type="NCBIfam" id="TIGR00194">
    <property type="entry name" value="uvrC"/>
    <property type="match status" value="1"/>
</dbReference>
<dbReference type="Gene3D" id="3.30.420.340">
    <property type="entry name" value="UvrC, RNAse H endonuclease domain"/>
    <property type="match status" value="1"/>
</dbReference>
<dbReference type="EMBL" id="QZJZ01000026">
    <property type="protein sequence ID" value="RJP60583.1"/>
    <property type="molecule type" value="Genomic_DNA"/>
</dbReference>
<feature type="domain" description="UVR" evidence="8">
    <location>
        <begin position="210"/>
        <end position="245"/>
    </location>
</feature>
<evidence type="ECO:0000259" key="8">
    <source>
        <dbReference type="PROSITE" id="PS50151"/>
    </source>
</evidence>
<dbReference type="Gene3D" id="1.10.150.20">
    <property type="entry name" value="5' to 3' exonuclease, C-terminal subdomain"/>
    <property type="match status" value="1"/>
</dbReference>
<dbReference type="InterPro" id="IPR001162">
    <property type="entry name" value="UvrC_RNase_H_dom"/>
</dbReference>
<proteinExistence type="inferred from homology"/>
<keyword evidence="2 7" id="KW-0227">DNA damage</keyword>
<name>A0A3A4R7E4_9BACT</name>
<evidence type="ECO:0000256" key="7">
    <source>
        <dbReference type="HAMAP-Rule" id="MF_00203"/>
    </source>
</evidence>
<evidence type="ECO:0000256" key="2">
    <source>
        <dbReference type="ARBA" id="ARBA00022763"/>
    </source>
</evidence>
<keyword evidence="1 7" id="KW-0963">Cytoplasm</keyword>
<dbReference type="InterPro" id="IPR000305">
    <property type="entry name" value="GIY-YIG_endonuc"/>
</dbReference>
<dbReference type="PANTHER" id="PTHR30562:SF1">
    <property type="entry name" value="UVRABC SYSTEM PROTEIN C"/>
    <property type="match status" value="1"/>
</dbReference>
<dbReference type="SUPFAM" id="SSF47781">
    <property type="entry name" value="RuvA domain 2-like"/>
    <property type="match status" value="1"/>
</dbReference>
<accession>A0A3A4R7E4</accession>
<dbReference type="InterPro" id="IPR004791">
    <property type="entry name" value="UvrC"/>
</dbReference>
<dbReference type="SMART" id="SM00465">
    <property type="entry name" value="GIYc"/>
    <property type="match status" value="1"/>
</dbReference>
<dbReference type="GO" id="GO:0005737">
    <property type="term" value="C:cytoplasm"/>
    <property type="evidence" value="ECO:0007669"/>
    <property type="project" value="UniProtKB-SubCell"/>
</dbReference>
<gene>
    <name evidence="7 11" type="primary">uvrC</name>
    <name evidence="11" type="ORF">C4541_03740</name>
</gene>
<evidence type="ECO:0000256" key="3">
    <source>
        <dbReference type="ARBA" id="ARBA00022769"/>
    </source>
</evidence>
<dbReference type="InterPro" id="IPR001943">
    <property type="entry name" value="UVR_dom"/>
</dbReference>
<comment type="subunit">
    <text evidence="7">Interacts with UvrB in an incision complex.</text>
</comment>
<dbReference type="InterPro" id="IPR050066">
    <property type="entry name" value="UvrABC_protein_C"/>
</dbReference>
<evidence type="ECO:0000256" key="6">
    <source>
        <dbReference type="ARBA" id="ARBA00023236"/>
    </source>
</evidence>
<comment type="caution">
    <text evidence="11">The sequence shown here is derived from an EMBL/GenBank/DDBJ whole genome shotgun (WGS) entry which is preliminary data.</text>
</comment>
<feature type="domain" description="GIY-YIG" evidence="9">
    <location>
        <begin position="21"/>
        <end position="100"/>
    </location>
</feature>
<keyword evidence="5 7" id="KW-0234">DNA repair</keyword>
<dbReference type="PROSITE" id="PS50164">
    <property type="entry name" value="GIY_YIG"/>
    <property type="match status" value="1"/>
</dbReference>
<dbReference type="InterPro" id="IPR036876">
    <property type="entry name" value="UVR_dom_sf"/>
</dbReference>
<dbReference type="PROSITE" id="PS50165">
    <property type="entry name" value="UVRC"/>
    <property type="match status" value="1"/>
</dbReference>
<keyword evidence="3 7" id="KW-0228">DNA excision</keyword>
<dbReference type="GO" id="GO:0003677">
    <property type="term" value="F:DNA binding"/>
    <property type="evidence" value="ECO:0007669"/>
    <property type="project" value="UniProtKB-UniRule"/>
</dbReference>
<dbReference type="SUPFAM" id="SSF46600">
    <property type="entry name" value="C-terminal UvrC-binding domain of UvrB"/>
    <property type="match status" value="1"/>
</dbReference>
<dbReference type="Pfam" id="PF12826">
    <property type="entry name" value="HHH_2"/>
    <property type="match status" value="1"/>
</dbReference>
<evidence type="ECO:0000256" key="1">
    <source>
        <dbReference type="ARBA" id="ARBA00022490"/>
    </source>
</evidence>
<dbReference type="InterPro" id="IPR038476">
    <property type="entry name" value="UvrC_RNase_H_dom_sf"/>
</dbReference>
<dbReference type="Pfam" id="PF01541">
    <property type="entry name" value="GIY-YIG"/>
    <property type="match status" value="1"/>
</dbReference>
<dbReference type="GO" id="GO:0009432">
    <property type="term" value="P:SOS response"/>
    <property type="evidence" value="ECO:0007669"/>
    <property type="project" value="UniProtKB-UniRule"/>
</dbReference>
<comment type="function">
    <text evidence="7">The UvrABC repair system catalyzes the recognition and processing of DNA lesions. UvrC both incises the 5' and 3' sides of the lesion. The N-terminal half is responsible for the 3' incision and the C-terminal half is responsible for the 5' incision.</text>
</comment>
<dbReference type="Gene3D" id="3.40.1440.10">
    <property type="entry name" value="GIY-YIG endonuclease"/>
    <property type="match status" value="1"/>
</dbReference>
<dbReference type="GO" id="GO:0009381">
    <property type="term" value="F:excinuclease ABC activity"/>
    <property type="evidence" value="ECO:0007669"/>
    <property type="project" value="UniProtKB-UniRule"/>
</dbReference>
<dbReference type="GO" id="GO:0006289">
    <property type="term" value="P:nucleotide-excision repair"/>
    <property type="evidence" value="ECO:0007669"/>
    <property type="project" value="UniProtKB-UniRule"/>
</dbReference>
<evidence type="ECO:0000259" key="10">
    <source>
        <dbReference type="PROSITE" id="PS50165"/>
    </source>
</evidence>
<dbReference type="CDD" id="cd10434">
    <property type="entry name" value="GIY-YIG_UvrC_Cho"/>
    <property type="match status" value="1"/>
</dbReference>
<organism evidence="11 12">
    <name type="scientific">Candidatus Auribacter fodinae</name>
    <dbReference type="NCBI Taxonomy" id="2093366"/>
    <lineage>
        <taxon>Bacteria</taxon>
        <taxon>Pseudomonadati</taxon>
        <taxon>Candidatus Auribacterota</taxon>
        <taxon>Candidatus Auribacteria</taxon>
        <taxon>Candidatus Auribacterales</taxon>
        <taxon>Candidatus Auribacteraceae</taxon>
        <taxon>Candidatus Auribacter</taxon>
    </lineage>
</organism>
<dbReference type="SUPFAM" id="SSF82771">
    <property type="entry name" value="GIY-YIG endonuclease"/>
    <property type="match status" value="1"/>
</dbReference>
<evidence type="ECO:0000313" key="11">
    <source>
        <dbReference type="EMBL" id="RJP60583.1"/>
    </source>
</evidence>
<dbReference type="AlphaFoldDB" id="A0A3A4R7E4"/>
<dbReference type="Proteomes" id="UP000266426">
    <property type="component" value="Unassembled WGS sequence"/>
</dbReference>
<comment type="subcellular location">
    <subcellularLocation>
        <location evidence="7">Cytoplasm</location>
    </subcellularLocation>
</comment>
<dbReference type="Pfam" id="PF02151">
    <property type="entry name" value="UVR"/>
    <property type="match status" value="1"/>
</dbReference>
<dbReference type="InterPro" id="IPR047296">
    <property type="entry name" value="GIY-YIG_UvrC_Cho"/>
</dbReference>
<comment type="similarity">
    <text evidence="7">Belongs to the UvrC family.</text>
</comment>
<dbReference type="NCBIfam" id="NF001824">
    <property type="entry name" value="PRK00558.1-5"/>
    <property type="match status" value="1"/>
</dbReference>
<keyword evidence="4 7" id="KW-0267">Excision nuclease</keyword>
<reference evidence="11 12" key="1">
    <citation type="journal article" date="2017" name="ISME J.">
        <title>Energy and carbon metabolisms in a deep terrestrial subsurface fluid microbial community.</title>
        <authorList>
            <person name="Momper L."/>
            <person name="Jungbluth S.P."/>
            <person name="Lee M.D."/>
            <person name="Amend J.P."/>
        </authorList>
    </citation>
    <scope>NUCLEOTIDE SEQUENCE [LARGE SCALE GENOMIC DNA]</scope>
    <source>
        <strain evidence="11">SURF_26</strain>
    </source>
</reference>
<dbReference type="InterPro" id="IPR003583">
    <property type="entry name" value="Hlx-hairpin-Hlx_DNA-bd_motif"/>
</dbReference>
<dbReference type="PROSITE" id="PS50151">
    <property type="entry name" value="UVR"/>
    <property type="match status" value="1"/>
</dbReference>
<dbReference type="InterPro" id="IPR041663">
    <property type="entry name" value="DisA/LigA_HHH"/>
</dbReference>
<dbReference type="Gene3D" id="4.10.860.10">
    <property type="entry name" value="UVR domain"/>
    <property type="match status" value="1"/>
</dbReference>
<dbReference type="HAMAP" id="MF_00203">
    <property type="entry name" value="UvrC"/>
    <property type="match status" value="1"/>
</dbReference>
<evidence type="ECO:0000256" key="4">
    <source>
        <dbReference type="ARBA" id="ARBA00022881"/>
    </source>
</evidence>
<dbReference type="GO" id="GO:0009380">
    <property type="term" value="C:excinuclease repair complex"/>
    <property type="evidence" value="ECO:0007669"/>
    <property type="project" value="InterPro"/>
</dbReference>
<feature type="domain" description="UvrC family homology region profile" evidence="10">
    <location>
        <begin position="261"/>
        <end position="474"/>
    </location>
</feature>